<reference evidence="1" key="1">
    <citation type="submission" date="2018-02" db="EMBL/GenBank/DDBJ databases">
        <title>Rhizophora mucronata_Transcriptome.</title>
        <authorList>
            <person name="Meera S.P."/>
            <person name="Sreeshan A."/>
            <person name="Augustine A."/>
        </authorList>
    </citation>
    <scope>NUCLEOTIDE SEQUENCE</scope>
    <source>
        <tissue evidence="1">Leaf</tissue>
    </source>
</reference>
<name>A0A2P2PHS3_RHIMU</name>
<proteinExistence type="predicted"/>
<dbReference type="AlphaFoldDB" id="A0A2P2PHS3"/>
<sequence length="21" mass="2421">MHASLRTIERFFPTSACPMKP</sequence>
<accession>A0A2P2PHS3</accession>
<evidence type="ECO:0000313" key="1">
    <source>
        <dbReference type="EMBL" id="MBX54191.1"/>
    </source>
</evidence>
<organism evidence="1">
    <name type="scientific">Rhizophora mucronata</name>
    <name type="common">Asiatic mangrove</name>
    <dbReference type="NCBI Taxonomy" id="61149"/>
    <lineage>
        <taxon>Eukaryota</taxon>
        <taxon>Viridiplantae</taxon>
        <taxon>Streptophyta</taxon>
        <taxon>Embryophyta</taxon>
        <taxon>Tracheophyta</taxon>
        <taxon>Spermatophyta</taxon>
        <taxon>Magnoliopsida</taxon>
        <taxon>eudicotyledons</taxon>
        <taxon>Gunneridae</taxon>
        <taxon>Pentapetalae</taxon>
        <taxon>rosids</taxon>
        <taxon>fabids</taxon>
        <taxon>Malpighiales</taxon>
        <taxon>Rhizophoraceae</taxon>
        <taxon>Rhizophora</taxon>
    </lineage>
</organism>
<protein>
    <submittedName>
        <fullName evidence="1">Uncharacterized protein</fullName>
    </submittedName>
</protein>
<dbReference type="EMBL" id="GGEC01073707">
    <property type="protein sequence ID" value="MBX54191.1"/>
    <property type="molecule type" value="Transcribed_RNA"/>
</dbReference>